<feature type="active site" evidence="9">
    <location>
        <position position="8"/>
    </location>
</feature>
<proteinExistence type="inferred from homology"/>
<dbReference type="SUPFAM" id="SSF54211">
    <property type="entry name" value="Ribosomal protein S5 domain 2-like"/>
    <property type="match status" value="1"/>
</dbReference>
<dbReference type="GO" id="GO:0016114">
    <property type="term" value="P:terpenoid biosynthetic process"/>
    <property type="evidence" value="ECO:0007669"/>
    <property type="project" value="UniProtKB-UniRule"/>
</dbReference>
<organism evidence="12 13">
    <name type="scientific">Dyadobacter flavalbus</name>
    <dbReference type="NCBI Taxonomy" id="2579942"/>
    <lineage>
        <taxon>Bacteria</taxon>
        <taxon>Pseudomonadati</taxon>
        <taxon>Bacteroidota</taxon>
        <taxon>Cytophagia</taxon>
        <taxon>Cytophagales</taxon>
        <taxon>Spirosomataceae</taxon>
        <taxon>Dyadobacter</taxon>
    </lineage>
</organism>
<name>A0A5M8QVI9_9BACT</name>
<evidence type="ECO:0000313" key="12">
    <source>
        <dbReference type="EMBL" id="KAA6440277.1"/>
    </source>
</evidence>
<comment type="function">
    <text evidence="9">Catalyzes the phosphorylation of the position 2 hydroxy group of 4-diphosphocytidyl-2C-methyl-D-erythritol.</text>
</comment>
<evidence type="ECO:0000313" key="13">
    <source>
        <dbReference type="Proteomes" id="UP000323994"/>
    </source>
</evidence>
<dbReference type="AlphaFoldDB" id="A0A5M8QVI9"/>
<dbReference type="UniPathway" id="UPA00056">
    <property type="reaction ID" value="UER00094"/>
</dbReference>
<feature type="domain" description="GHMP kinase C-terminal" evidence="11">
    <location>
        <begin position="209"/>
        <end position="256"/>
    </location>
</feature>
<dbReference type="PIRSF" id="PIRSF010376">
    <property type="entry name" value="IspE"/>
    <property type="match status" value="1"/>
</dbReference>
<comment type="catalytic activity">
    <reaction evidence="9">
        <text>4-CDP-2-C-methyl-D-erythritol + ATP = 4-CDP-2-C-methyl-D-erythritol 2-phosphate + ADP + H(+)</text>
        <dbReference type="Rhea" id="RHEA:18437"/>
        <dbReference type="ChEBI" id="CHEBI:15378"/>
        <dbReference type="ChEBI" id="CHEBI:30616"/>
        <dbReference type="ChEBI" id="CHEBI:57823"/>
        <dbReference type="ChEBI" id="CHEBI:57919"/>
        <dbReference type="ChEBI" id="CHEBI:456216"/>
        <dbReference type="EC" id="2.7.1.148"/>
    </reaction>
</comment>
<evidence type="ECO:0000256" key="3">
    <source>
        <dbReference type="ARBA" id="ARBA00017473"/>
    </source>
</evidence>
<dbReference type="InterPro" id="IPR006204">
    <property type="entry name" value="GHMP_kinase_N_dom"/>
</dbReference>
<keyword evidence="5 9" id="KW-0547">Nucleotide-binding</keyword>
<evidence type="ECO:0000256" key="8">
    <source>
        <dbReference type="ARBA" id="ARBA00032554"/>
    </source>
</evidence>
<keyword evidence="4 9" id="KW-0808">Transferase</keyword>
<dbReference type="InterPro" id="IPR013750">
    <property type="entry name" value="GHMP_kinase_C_dom"/>
</dbReference>
<reference evidence="12 13" key="1">
    <citation type="submission" date="2019-05" db="EMBL/GenBank/DDBJ databases">
        <authorList>
            <person name="Qu J.-H."/>
        </authorList>
    </citation>
    <scope>NUCLEOTIDE SEQUENCE [LARGE SCALE GENOMIC DNA]</scope>
    <source>
        <strain evidence="12 13">NS28</strain>
    </source>
</reference>
<dbReference type="RefSeq" id="WP_139011292.1">
    <property type="nucleotide sequence ID" value="NZ_VBSN01000027.1"/>
</dbReference>
<gene>
    <name evidence="9" type="primary">ispE</name>
    <name evidence="12" type="ORF">FEM33_06635</name>
</gene>
<evidence type="ECO:0000256" key="4">
    <source>
        <dbReference type="ARBA" id="ARBA00022679"/>
    </source>
</evidence>
<comment type="caution">
    <text evidence="12">The sequence shown here is derived from an EMBL/GenBank/DDBJ whole genome shotgun (WGS) entry which is preliminary data.</text>
</comment>
<dbReference type="GO" id="GO:0005524">
    <property type="term" value="F:ATP binding"/>
    <property type="evidence" value="ECO:0007669"/>
    <property type="project" value="UniProtKB-UniRule"/>
</dbReference>
<dbReference type="HAMAP" id="MF_00061">
    <property type="entry name" value="IspE"/>
    <property type="match status" value="1"/>
</dbReference>
<comment type="similarity">
    <text evidence="1 9">Belongs to the GHMP kinase family. IspE subfamily.</text>
</comment>
<dbReference type="NCBIfam" id="TIGR00154">
    <property type="entry name" value="ispE"/>
    <property type="match status" value="1"/>
</dbReference>
<dbReference type="InterPro" id="IPR036554">
    <property type="entry name" value="GHMP_kinase_C_sf"/>
</dbReference>
<dbReference type="PANTHER" id="PTHR43527">
    <property type="entry name" value="4-DIPHOSPHOCYTIDYL-2-C-METHYL-D-ERYTHRITOL KINASE, CHLOROPLASTIC"/>
    <property type="match status" value="1"/>
</dbReference>
<keyword evidence="6 9" id="KW-0418">Kinase</keyword>
<keyword evidence="7 9" id="KW-0067">ATP-binding</keyword>
<dbReference type="Pfam" id="PF08544">
    <property type="entry name" value="GHMP_kinases_C"/>
    <property type="match status" value="1"/>
</dbReference>
<evidence type="ECO:0000256" key="7">
    <source>
        <dbReference type="ARBA" id="ARBA00022840"/>
    </source>
</evidence>
<evidence type="ECO:0000256" key="1">
    <source>
        <dbReference type="ARBA" id="ARBA00009684"/>
    </source>
</evidence>
<dbReference type="InterPro" id="IPR020568">
    <property type="entry name" value="Ribosomal_Su5_D2-typ_SF"/>
</dbReference>
<feature type="binding site" evidence="9">
    <location>
        <begin position="90"/>
        <end position="100"/>
    </location>
    <ligand>
        <name>ATP</name>
        <dbReference type="ChEBI" id="CHEBI:30616"/>
    </ligand>
</feature>
<keyword evidence="13" id="KW-1185">Reference proteome</keyword>
<protein>
    <recommendedName>
        <fullName evidence="3 9">4-diphosphocytidyl-2-C-methyl-D-erythritol kinase</fullName>
        <shortName evidence="9">CMK</shortName>
        <ecNumber evidence="2 9">2.7.1.148</ecNumber>
    </recommendedName>
    <alternativeName>
        <fullName evidence="8 9">4-(cytidine-5'-diphospho)-2-C-methyl-D-erythritol kinase</fullName>
    </alternativeName>
</protein>
<dbReference type="InterPro" id="IPR014721">
    <property type="entry name" value="Ribsml_uS5_D2-typ_fold_subgr"/>
</dbReference>
<dbReference type="OrthoDB" id="9809438at2"/>
<evidence type="ECO:0000256" key="5">
    <source>
        <dbReference type="ARBA" id="ARBA00022741"/>
    </source>
</evidence>
<dbReference type="InterPro" id="IPR004424">
    <property type="entry name" value="IspE"/>
</dbReference>
<evidence type="ECO:0000256" key="6">
    <source>
        <dbReference type="ARBA" id="ARBA00022777"/>
    </source>
</evidence>
<dbReference type="Gene3D" id="3.30.230.10">
    <property type="match status" value="1"/>
</dbReference>
<dbReference type="Proteomes" id="UP000323994">
    <property type="component" value="Unassembled WGS sequence"/>
</dbReference>
<keyword evidence="9" id="KW-0414">Isoprene biosynthesis</keyword>
<dbReference type="EMBL" id="VBSN01000027">
    <property type="protein sequence ID" value="KAA6440277.1"/>
    <property type="molecule type" value="Genomic_DNA"/>
</dbReference>
<dbReference type="SUPFAM" id="SSF55060">
    <property type="entry name" value="GHMP Kinase, C-terminal domain"/>
    <property type="match status" value="1"/>
</dbReference>
<comment type="pathway">
    <text evidence="9">Isoprenoid biosynthesis; isopentenyl diphosphate biosynthesis via DXP pathway; isopentenyl diphosphate from 1-deoxy-D-xylulose 5-phosphate: step 3/6.</text>
</comment>
<feature type="domain" description="GHMP kinase N-terminal" evidence="10">
    <location>
        <begin position="63"/>
        <end position="138"/>
    </location>
</feature>
<evidence type="ECO:0000259" key="11">
    <source>
        <dbReference type="Pfam" id="PF08544"/>
    </source>
</evidence>
<dbReference type="GO" id="GO:0050515">
    <property type="term" value="F:4-(cytidine 5'-diphospho)-2-C-methyl-D-erythritol kinase activity"/>
    <property type="evidence" value="ECO:0007669"/>
    <property type="project" value="UniProtKB-UniRule"/>
</dbReference>
<dbReference type="EC" id="2.7.1.148" evidence="2 9"/>
<dbReference type="Pfam" id="PF00288">
    <property type="entry name" value="GHMP_kinases_N"/>
    <property type="match status" value="1"/>
</dbReference>
<evidence type="ECO:0000256" key="2">
    <source>
        <dbReference type="ARBA" id="ARBA00012052"/>
    </source>
</evidence>
<evidence type="ECO:0000259" key="10">
    <source>
        <dbReference type="Pfam" id="PF00288"/>
    </source>
</evidence>
<feature type="active site" evidence="9">
    <location>
        <position position="132"/>
    </location>
</feature>
<evidence type="ECO:0000256" key="9">
    <source>
        <dbReference type="HAMAP-Rule" id="MF_00061"/>
    </source>
</evidence>
<dbReference type="PANTHER" id="PTHR43527:SF2">
    <property type="entry name" value="4-DIPHOSPHOCYTIDYL-2-C-METHYL-D-ERYTHRITOL KINASE, CHLOROPLASTIC"/>
    <property type="match status" value="1"/>
</dbReference>
<sequence>MIVFPNAKINIGLNIVEKRPDGYHNIESCFYPVGWSDALEITVADHFDFQSDGIAIPGNNADNLCVKAYNMLAADYALPPVQMHLLKAVPIGAGLGGGSSDAAFAIKALDQQFNLKISFEKQLDYARRLGSDCAFFILNKPAYCFEKGDRFEEIDLKLQGKWIVMVNPGIHISTIEAYAGINPQPGRSDLRNVLQQPVSKWKDQVKNDFEATLFLKYPLLQKIKDDLYESGAAYAAMSGSGSTLYGIFEKEKDLEKHFSKFKVWQGFLS</sequence>
<dbReference type="GO" id="GO:0019288">
    <property type="term" value="P:isopentenyl diphosphate biosynthetic process, methylerythritol 4-phosphate pathway"/>
    <property type="evidence" value="ECO:0007669"/>
    <property type="project" value="UniProtKB-UniRule"/>
</dbReference>
<dbReference type="Gene3D" id="3.30.70.890">
    <property type="entry name" value="GHMP kinase, C-terminal domain"/>
    <property type="match status" value="1"/>
</dbReference>
<accession>A0A5M8QVI9</accession>